<evidence type="ECO:0000256" key="11">
    <source>
        <dbReference type="SAM" id="Phobius"/>
    </source>
</evidence>
<proteinExistence type="inferred from homology"/>
<feature type="transmembrane region" description="Helical" evidence="11">
    <location>
        <begin position="424"/>
        <end position="446"/>
    </location>
</feature>
<dbReference type="InterPro" id="IPR059116">
    <property type="entry name" value="P2X_receptor"/>
</dbReference>
<evidence type="ECO:0000256" key="1">
    <source>
        <dbReference type="ARBA" id="ARBA00004308"/>
    </source>
</evidence>
<comment type="subcellular location">
    <subcellularLocation>
        <location evidence="1">Endomembrane system</location>
    </subcellularLocation>
</comment>
<name>A0ABD2PX19_9PLAT</name>
<dbReference type="GO" id="GO:0015267">
    <property type="term" value="F:channel activity"/>
    <property type="evidence" value="ECO:0007669"/>
    <property type="project" value="UniProtKB-ARBA"/>
</dbReference>
<evidence type="ECO:0000256" key="6">
    <source>
        <dbReference type="ARBA" id="ARBA00023065"/>
    </source>
</evidence>
<dbReference type="Gene3D" id="1.10.287.940">
    <property type="entry name" value="atp-gated p2x4 ion channel"/>
    <property type="match status" value="1"/>
</dbReference>
<keyword evidence="6" id="KW-0406">Ion transport</keyword>
<gene>
    <name evidence="12" type="primary">P2RX4_3</name>
    <name evidence="12" type="ORF">Ciccas_009773</name>
</gene>
<evidence type="ECO:0000256" key="8">
    <source>
        <dbReference type="ARBA" id="ARBA00023286"/>
    </source>
</evidence>
<feature type="region of interest" description="Disordered" evidence="10">
    <location>
        <begin position="556"/>
        <end position="583"/>
    </location>
</feature>
<dbReference type="GO" id="GO:0012505">
    <property type="term" value="C:endomembrane system"/>
    <property type="evidence" value="ECO:0007669"/>
    <property type="project" value="UniProtKB-SubCell"/>
</dbReference>
<comment type="similarity">
    <text evidence="2">Belongs to the P2X receptor family.</text>
</comment>
<dbReference type="Pfam" id="PF00864">
    <property type="entry name" value="P2X_receptor"/>
    <property type="match status" value="1"/>
</dbReference>
<keyword evidence="13" id="KW-1185">Reference proteome</keyword>
<dbReference type="PANTHER" id="PTHR10125:SF31">
    <property type="entry name" value="P2X RECEPTOR E"/>
    <property type="match status" value="1"/>
</dbReference>
<feature type="transmembrane region" description="Helical" evidence="11">
    <location>
        <begin position="106"/>
        <end position="125"/>
    </location>
</feature>
<evidence type="ECO:0000256" key="9">
    <source>
        <dbReference type="ARBA" id="ARBA00023303"/>
    </source>
</evidence>
<keyword evidence="8" id="KW-1071">Ligand-gated ion channel</keyword>
<dbReference type="GO" id="GO:0007165">
    <property type="term" value="P:signal transduction"/>
    <property type="evidence" value="ECO:0007669"/>
    <property type="project" value="UniProtKB-ARBA"/>
</dbReference>
<dbReference type="Gene3D" id="2.60.490.10">
    <property type="entry name" value="atp-gated p2x4 ion channel domain"/>
    <property type="match status" value="1"/>
</dbReference>
<sequence length="642" mass="73030">MRSPPDNHYEANARPIEDHETPLLIPCLLLTKVTISGARHSSTCAANGGDADRYSSREHCLWLTNRNGRGRVMTHQARAIFRLAWETVSGYETQKVVQIHSKKIGAFFRLIQLGIILYVILWVMWKEKGYQDHEEAVSGVTAKLKGISFVRSNDPRLGSRVWDAADYVVPPQQKAAFFVMTNLVLTPAQSIGNCDEDPERKDSRCTDNATICEPGGRHSKGSGILTGKCVKSTRSEGKMCEVLSWCPLENDNASDDNFVLESAPDFTVMLKNSIEFPKYNVKRRNILPWMDREYLKSCTYRPDHEKDQYCPIFRLKDIIKHANAHPRDLFIFGGMVSIQIEWNCDLDLGEDKCLPKYSFSHLDYIDKNKKEDAAGKGWNFRFSQHYRENGTHRRNLIKAYGIQFFITAFGRGGKFNLFTFSMNLGSGLALLGIATVLCDMIILNATRNRSLYRSAKVDTVAQNKTDLNKIKREFVMKRAMFMKKISTLKNRNESRRHTVEAATKEEMDEWSQLLLEIMANRDKISEILDLYAATEPCCNKVHSPSQSRPLMMHSGSVAQISRTKSKKMTSKRKSRRQESVFDNVPNGNVTNCEFLPSYCILDFEPPITNQPPPPPLPKHRVFRSCSPPPISIVAKGQDLTKL</sequence>
<dbReference type="InterPro" id="IPR027309">
    <property type="entry name" value="P2X_extracellular_dom_sf"/>
</dbReference>
<dbReference type="PANTHER" id="PTHR10125">
    <property type="entry name" value="P2X PURINOCEPTOR"/>
    <property type="match status" value="1"/>
</dbReference>
<dbReference type="EMBL" id="JBJKFK010002093">
    <property type="protein sequence ID" value="KAL3311643.1"/>
    <property type="molecule type" value="Genomic_DNA"/>
</dbReference>
<dbReference type="PRINTS" id="PR01307">
    <property type="entry name" value="P2XRECEPTOR"/>
</dbReference>
<protein>
    <submittedName>
        <fullName evidence="12">Purinergic receptor P2X, ligand-gated ion channel</fullName>
    </submittedName>
</protein>
<keyword evidence="9" id="KW-0407">Ion channel</keyword>
<evidence type="ECO:0000256" key="7">
    <source>
        <dbReference type="ARBA" id="ARBA00023136"/>
    </source>
</evidence>
<keyword evidence="7 11" id="KW-0472">Membrane</keyword>
<accession>A0ABD2PX19</accession>
<dbReference type="GO" id="GO:0034220">
    <property type="term" value="P:monoatomic ion transmembrane transport"/>
    <property type="evidence" value="ECO:0007669"/>
    <property type="project" value="UniProtKB-KW"/>
</dbReference>
<evidence type="ECO:0000256" key="5">
    <source>
        <dbReference type="ARBA" id="ARBA00022989"/>
    </source>
</evidence>
<dbReference type="Proteomes" id="UP001626550">
    <property type="component" value="Unassembled WGS sequence"/>
</dbReference>
<reference evidence="12 13" key="1">
    <citation type="submission" date="2024-11" db="EMBL/GenBank/DDBJ databases">
        <title>Adaptive evolution of stress response genes in parasites aligns with host niche diversity.</title>
        <authorList>
            <person name="Hahn C."/>
            <person name="Resl P."/>
        </authorList>
    </citation>
    <scope>NUCLEOTIDE SEQUENCE [LARGE SCALE GENOMIC DNA]</scope>
    <source>
        <strain evidence="12">EGGRZ-B1_66</strain>
        <tissue evidence="12">Body</tissue>
    </source>
</reference>
<evidence type="ECO:0000313" key="13">
    <source>
        <dbReference type="Proteomes" id="UP001626550"/>
    </source>
</evidence>
<evidence type="ECO:0000256" key="4">
    <source>
        <dbReference type="ARBA" id="ARBA00022692"/>
    </source>
</evidence>
<keyword evidence="12" id="KW-0675">Receptor</keyword>
<comment type="caution">
    <text evidence="12">The sequence shown here is derived from an EMBL/GenBank/DDBJ whole genome shotgun (WGS) entry which is preliminary data.</text>
</comment>
<evidence type="ECO:0000256" key="10">
    <source>
        <dbReference type="SAM" id="MobiDB-lite"/>
    </source>
</evidence>
<feature type="compositionally biased region" description="Basic residues" evidence="10">
    <location>
        <begin position="563"/>
        <end position="575"/>
    </location>
</feature>
<keyword evidence="4 11" id="KW-0812">Transmembrane</keyword>
<evidence type="ECO:0000313" key="12">
    <source>
        <dbReference type="EMBL" id="KAL3311643.1"/>
    </source>
</evidence>
<keyword evidence="3" id="KW-0813">Transport</keyword>
<dbReference type="NCBIfam" id="TIGR00863">
    <property type="entry name" value="P2X"/>
    <property type="match status" value="1"/>
</dbReference>
<organism evidence="12 13">
    <name type="scientific">Cichlidogyrus casuarinus</name>
    <dbReference type="NCBI Taxonomy" id="1844966"/>
    <lineage>
        <taxon>Eukaryota</taxon>
        <taxon>Metazoa</taxon>
        <taxon>Spiralia</taxon>
        <taxon>Lophotrochozoa</taxon>
        <taxon>Platyhelminthes</taxon>
        <taxon>Monogenea</taxon>
        <taxon>Monopisthocotylea</taxon>
        <taxon>Dactylogyridea</taxon>
        <taxon>Ancyrocephalidae</taxon>
        <taxon>Cichlidogyrus</taxon>
    </lineage>
</organism>
<dbReference type="InterPro" id="IPR001429">
    <property type="entry name" value="P2X_purnocptor"/>
</dbReference>
<keyword evidence="5 11" id="KW-1133">Transmembrane helix</keyword>
<evidence type="ECO:0000256" key="3">
    <source>
        <dbReference type="ARBA" id="ARBA00022448"/>
    </source>
</evidence>
<dbReference type="AlphaFoldDB" id="A0ABD2PX19"/>
<evidence type="ECO:0000256" key="2">
    <source>
        <dbReference type="ARBA" id="ARBA00009848"/>
    </source>
</evidence>